<dbReference type="NCBIfam" id="TIGR00072">
    <property type="entry name" value="hydrog_prot"/>
    <property type="match status" value="1"/>
</dbReference>
<dbReference type="PANTHER" id="PTHR30302">
    <property type="entry name" value="HYDROGENASE 1 MATURATION PROTEASE"/>
    <property type="match status" value="1"/>
</dbReference>
<protein>
    <submittedName>
        <fullName evidence="5">Peptidase M52</fullName>
    </submittedName>
</protein>
<accession>A0A9W6RGZ4</accession>
<dbReference type="CDD" id="cd00518">
    <property type="entry name" value="H2MP"/>
    <property type="match status" value="1"/>
</dbReference>
<comment type="similarity">
    <text evidence="1">Belongs to the peptidase A31 family.</text>
</comment>
<comment type="caution">
    <text evidence="5">The sequence shown here is derived from an EMBL/GenBank/DDBJ whole genome shotgun (WGS) entry which is preliminary data.</text>
</comment>
<evidence type="ECO:0000256" key="4">
    <source>
        <dbReference type="ARBA" id="ARBA00022801"/>
    </source>
</evidence>
<dbReference type="GO" id="GO:0016485">
    <property type="term" value="P:protein processing"/>
    <property type="evidence" value="ECO:0007669"/>
    <property type="project" value="TreeGrafter"/>
</dbReference>
<evidence type="ECO:0000256" key="3">
    <source>
        <dbReference type="ARBA" id="ARBA00022750"/>
    </source>
</evidence>
<proteinExistence type="inferred from homology"/>
<keyword evidence="3" id="KW-0064">Aspartyl protease</keyword>
<evidence type="ECO:0000313" key="6">
    <source>
        <dbReference type="Proteomes" id="UP001165135"/>
    </source>
</evidence>
<evidence type="ECO:0000256" key="1">
    <source>
        <dbReference type="ARBA" id="ARBA00006814"/>
    </source>
</evidence>
<sequence length="146" mass="14931">MIVIGVGNELRRDDGAGPAVVEELRSRPLEGATLAVSDGEPSRLLDLWAGADLAVVVDAVPSTGEPGRVRELGTVGDVASGTSSHALGLGVATRLGEALGRMPAALRIYLIEGADFGFGDGLSPRVVGAVTEVADRITALSREARC</sequence>
<dbReference type="GO" id="GO:0008047">
    <property type="term" value="F:enzyme activator activity"/>
    <property type="evidence" value="ECO:0007669"/>
    <property type="project" value="InterPro"/>
</dbReference>
<dbReference type="EMBL" id="BSTJ01000004">
    <property type="protein sequence ID" value="GLY75553.1"/>
    <property type="molecule type" value="Genomic_DNA"/>
</dbReference>
<dbReference type="Gene3D" id="3.40.50.1450">
    <property type="entry name" value="HybD-like"/>
    <property type="match status" value="1"/>
</dbReference>
<dbReference type="Pfam" id="PF01750">
    <property type="entry name" value="HycI"/>
    <property type="match status" value="1"/>
</dbReference>
<dbReference type="AlphaFoldDB" id="A0A9W6RGZ4"/>
<evidence type="ECO:0000256" key="2">
    <source>
        <dbReference type="ARBA" id="ARBA00022670"/>
    </source>
</evidence>
<dbReference type="RefSeq" id="WP_285622715.1">
    <property type="nucleotide sequence ID" value="NZ_BSTJ01000004.1"/>
</dbReference>
<keyword evidence="4" id="KW-0378">Hydrolase</keyword>
<dbReference type="Proteomes" id="UP001165135">
    <property type="component" value="Unassembled WGS sequence"/>
</dbReference>
<organism evidence="5 6">
    <name type="scientific">Actinoallomurus iriomotensis</name>
    <dbReference type="NCBI Taxonomy" id="478107"/>
    <lineage>
        <taxon>Bacteria</taxon>
        <taxon>Bacillati</taxon>
        <taxon>Actinomycetota</taxon>
        <taxon>Actinomycetes</taxon>
        <taxon>Streptosporangiales</taxon>
        <taxon>Thermomonosporaceae</taxon>
        <taxon>Actinoallomurus</taxon>
    </lineage>
</organism>
<evidence type="ECO:0000313" key="5">
    <source>
        <dbReference type="EMBL" id="GLY75553.1"/>
    </source>
</evidence>
<dbReference type="PRINTS" id="PR00446">
    <property type="entry name" value="HYDRGNUPTAKE"/>
</dbReference>
<gene>
    <name evidence="5" type="ORF">Airi01_038200</name>
</gene>
<dbReference type="SUPFAM" id="SSF53163">
    <property type="entry name" value="HybD-like"/>
    <property type="match status" value="1"/>
</dbReference>
<dbReference type="InterPro" id="IPR000671">
    <property type="entry name" value="Peptidase_A31"/>
</dbReference>
<name>A0A9W6RGZ4_9ACTN</name>
<dbReference type="PANTHER" id="PTHR30302:SF1">
    <property type="entry name" value="HYDROGENASE 2 MATURATION PROTEASE"/>
    <property type="match status" value="1"/>
</dbReference>
<dbReference type="InterPro" id="IPR023430">
    <property type="entry name" value="Pept_HybD-like_dom_sf"/>
</dbReference>
<keyword evidence="2" id="KW-0645">Protease</keyword>
<reference evidence="5" key="1">
    <citation type="submission" date="2023-03" db="EMBL/GenBank/DDBJ databases">
        <title>Actinoallomurus iriomotensis NBRC 103681.</title>
        <authorList>
            <person name="Ichikawa N."/>
            <person name="Sato H."/>
            <person name="Tonouchi N."/>
        </authorList>
    </citation>
    <scope>NUCLEOTIDE SEQUENCE</scope>
    <source>
        <strain evidence="5">NBRC 103681</strain>
    </source>
</reference>
<dbReference type="GO" id="GO:0004190">
    <property type="term" value="F:aspartic-type endopeptidase activity"/>
    <property type="evidence" value="ECO:0007669"/>
    <property type="project" value="UniProtKB-KW"/>
</dbReference>